<feature type="compositionally biased region" description="Polar residues" evidence="4">
    <location>
        <begin position="52"/>
        <end position="77"/>
    </location>
</feature>
<dbReference type="EMBL" id="SRPW01001601">
    <property type="protein sequence ID" value="KAG5999929.1"/>
    <property type="molecule type" value="Genomic_DNA"/>
</dbReference>
<proteinExistence type="predicted"/>
<evidence type="ECO:0000256" key="2">
    <source>
        <dbReference type="ARBA" id="ARBA00022614"/>
    </source>
</evidence>
<dbReference type="InterPro" id="IPR032675">
    <property type="entry name" value="LRR_dom_sf"/>
</dbReference>
<dbReference type="Proteomes" id="UP000748025">
    <property type="component" value="Unassembled WGS sequence"/>
</dbReference>
<dbReference type="Gene3D" id="3.80.10.10">
    <property type="entry name" value="Ribonuclease Inhibitor"/>
    <property type="match status" value="2"/>
</dbReference>
<sequence>MEQVHGIDVSWMTQASPKDKATKTFTSSSRPTPAPSQPRTIPHPTSFDPRNPQGTPDNKASSPKQTACPSSSPTNGASIAKRLSRSGSIENKNGSNGSNGLNGHNGHNGHNGTPPQHRRNTWFSNISAKLSGSASSPPLSPASPNQNHHSLHHLHRKESQQQQNDDHAPASPSQPQLLQSPNTDRDYPEPIPPKLNSARNAVLQHAAAKPEGNSPYTPAPPRSGQAGFLGVFRRLSSSGSGSSAANAKLSHGLVGRKILNVDQNRDRCKIAELKDARLRRVSFCVDVEVAPMPRYADGETPLSKTMDKMQKKKPSDKAEGNGPINNLPASEEVVNGSSAQLGVAADSVRDDTVVEKASTDDGVADASISAIPEKETSKKKEKKKRSEEERKARKEKRRRLAEDNGTVPIEIRFDGSTGSLSELHSGTATPKPSSPSTSSLSSSSHPTTNPARIYRRCCQLRETPILKKITEQLTDSSNVNATAGTVTKLDLTDYYLQLPDLVTLGDYLAVVPVKEIILENSGLHDEGLRVILAGLLAVKMPSSMSRRRKAKQERGKCQGGGVVERLVLKNNKVGLDGWKHISLFVYKCRSLKNLDISVIPFPRQAPTTKNGSLPKGVQIPRSISDVFAKAVAERLGGSTLEMVNMGETEPSTEQLGLIIDGMIKCGVRRLGLAHNSLDAEGIQHVVRYLEAGVCEGLDLGGNDLSEHVEPLARCLDENHLIWALSLANCGLTPSGLSKMLPALAKLSNFRFIDLSNNQDLFQSKPSALGLLRRYLPKMEHLKRIHLQDVNMSSEQAIALVEILPEVRNLAHINLLSNHELVQLANAKTEEAQEEACALYASLMAAARISRSLICVDIEVPQEDSGEIVKAMAKQVVAYCLRNMERIPDANIAVAAAAAAAAAAASPSSSGSSGVRSDGSSTETEPAYPEVLVHLVGHDVLDNNDDGSADDHEEAPDEDYVIGGTGVVKALTCCLKNRSDDSRRPSQDFTKDVVGAGSDSDETKHSQVGAGIVVPARSAPPLPPPLPPTPQAGKAKDMSKHLLAGARRIRQRLQPALKRAQTEEDGDEMTLRKLVFLDETLQGIIHRFEDEFPDTREASSSGTNDTGGGGGDAHEDDRSDSNDNHEDTNDDNDNGLTKVLSESSSDEALQPHAAERDSAAAAAAANSTLSRELAEEEGRVHRAGHRFRSGLVDKEQFNNVLSALEDIEADAKHVQMLVDLADDIGGELLDKVKDVGVVRAFKEHKEILFRSIRESDPDHWVRFLEAQNKARENITATASDKDTQEA</sequence>
<gene>
    <name evidence="5" type="ORF">E4U43_001790</name>
</gene>
<feature type="region of interest" description="Disordered" evidence="4">
    <location>
        <begin position="1088"/>
        <end position="1179"/>
    </location>
</feature>
<feature type="compositionally biased region" description="Basic and acidic residues" evidence="4">
    <location>
        <begin position="305"/>
        <end position="319"/>
    </location>
</feature>
<dbReference type="PANTHER" id="PTHR24113">
    <property type="entry name" value="RAN GTPASE-ACTIVATING PROTEIN 1"/>
    <property type="match status" value="1"/>
</dbReference>
<keyword evidence="6" id="KW-1185">Reference proteome</keyword>
<feature type="compositionally biased region" description="Basic and acidic residues" evidence="4">
    <location>
        <begin position="977"/>
        <end position="990"/>
    </location>
</feature>
<feature type="compositionally biased region" description="Low complexity" evidence="4">
    <location>
        <begin position="127"/>
        <end position="137"/>
    </location>
</feature>
<feature type="region of interest" description="Disordered" evidence="4">
    <location>
        <begin position="905"/>
        <end position="924"/>
    </location>
</feature>
<keyword evidence="1" id="KW-0343">GTPase activation</keyword>
<evidence type="ECO:0000313" key="5">
    <source>
        <dbReference type="EMBL" id="KAG5999929.1"/>
    </source>
</evidence>
<feature type="region of interest" description="Disordered" evidence="4">
    <location>
        <begin position="295"/>
        <end position="330"/>
    </location>
</feature>
<feature type="compositionally biased region" description="Low complexity" evidence="4">
    <location>
        <begin position="425"/>
        <end position="450"/>
    </location>
</feature>
<dbReference type="InterPro" id="IPR027038">
    <property type="entry name" value="RanGap"/>
</dbReference>
<protein>
    <submittedName>
        <fullName evidence="5">Uncharacterized protein</fullName>
    </submittedName>
</protein>
<feature type="region of interest" description="Disordered" evidence="4">
    <location>
        <begin position="356"/>
        <end position="452"/>
    </location>
</feature>
<feature type="compositionally biased region" description="Polar residues" evidence="4">
    <location>
        <begin position="171"/>
        <end position="182"/>
    </location>
</feature>
<dbReference type="GO" id="GO:0005829">
    <property type="term" value="C:cytosol"/>
    <property type="evidence" value="ECO:0007669"/>
    <property type="project" value="TreeGrafter"/>
</dbReference>
<name>A0A9P7SWK4_9HYPO</name>
<dbReference type="SMART" id="SM00368">
    <property type="entry name" value="LRR_RI"/>
    <property type="match status" value="4"/>
</dbReference>
<feature type="compositionally biased region" description="Basic and acidic residues" evidence="4">
    <location>
        <begin position="1111"/>
        <end position="1126"/>
    </location>
</feature>
<keyword evidence="3" id="KW-0677">Repeat</keyword>
<reference evidence="5" key="1">
    <citation type="journal article" date="2020" name="bioRxiv">
        <title>Whole genome comparisons of ergot fungi reveals the divergence and evolution of species within the genus Claviceps are the result of varying mechanisms driving genome evolution and host range expansion.</title>
        <authorList>
            <person name="Wyka S.A."/>
            <person name="Mondo S.J."/>
            <person name="Liu M."/>
            <person name="Dettman J."/>
            <person name="Nalam V."/>
            <person name="Broders K.D."/>
        </authorList>
    </citation>
    <scope>NUCLEOTIDE SEQUENCE</scope>
    <source>
        <strain evidence="5">CCC 602</strain>
    </source>
</reference>
<keyword evidence="2" id="KW-0433">Leucine-rich repeat</keyword>
<dbReference type="GO" id="GO:0048471">
    <property type="term" value="C:perinuclear region of cytoplasm"/>
    <property type="evidence" value="ECO:0007669"/>
    <property type="project" value="TreeGrafter"/>
</dbReference>
<evidence type="ECO:0000256" key="4">
    <source>
        <dbReference type="SAM" id="MobiDB-lite"/>
    </source>
</evidence>
<evidence type="ECO:0000256" key="3">
    <source>
        <dbReference type="ARBA" id="ARBA00022737"/>
    </source>
</evidence>
<feature type="compositionally biased region" description="Low complexity" evidence="4">
    <location>
        <begin position="86"/>
        <end position="112"/>
    </location>
</feature>
<dbReference type="GO" id="GO:0006913">
    <property type="term" value="P:nucleocytoplasmic transport"/>
    <property type="evidence" value="ECO:0007669"/>
    <property type="project" value="TreeGrafter"/>
</dbReference>
<feature type="region of interest" description="Disordered" evidence="4">
    <location>
        <begin position="939"/>
        <end position="960"/>
    </location>
</feature>
<comment type="caution">
    <text evidence="5">The sequence shown here is derived from an EMBL/GenBank/DDBJ whole genome shotgun (WGS) entry which is preliminary data.</text>
</comment>
<feature type="compositionally biased region" description="Basic and acidic residues" evidence="4">
    <location>
        <begin position="372"/>
        <end position="392"/>
    </location>
</feature>
<dbReference type="GO" id="GO:0005634">
    <property type="term" value="C:nucleus"/>
    <property type="evidence" value="ECO:0007669"/>
    <property type="project" value="TreeGrafter"/>
</dbReference>
<evidence type="ECO:0000313" key="6">
    <source>
        <dbReference type="Proteomes" id="UP000748025"/>
    </source>
</evidence>
<dbReference type="GO" id="GO:0031267">
    <property type="term" value="F:small GTPase binding"/>
    <property type="evidence" value="ECO:0007669"/>
    <property type="project" value="TreeGrafter"/>
</dbReference>
<feature type="compositionally biased region" description="Low complexity" evidence="4">
    <location>
        <begin position="905"/>
        <end position="920"/>
    </location>
</feature>
<dbReference type="OrthoDB" id="8436363at2759"/>
<feature type="compositionally biased region" description="Pro residues" evidence="4">
    <location>
        <begin position="1017"/>
        <end position="1029"/>
    </location>
</feature>
<accession>A0A9P7SWK4</accession>
<evidence type="ECO:0000256" key="1">
    <source>
        <dbReference type="ARBA" id="ARBA00022468"/>
    </source>
</evidence>
<dbReference type="PANTHER" id="PTHR24113:SF12">
    <property type="entry name" value="RAN GTPASE-ACTIVATING PROTEIN 1"/>
    <property type="match status" value="1"/>
</dbReference>
<feature type="region of interest" description="Disordered" evidence="4">
    <location>
        <begin position="206"/>
        <end position="225"/>
    </location>
</feature>
<organism evidence="5 6">
    <name type="scientific">Claviceps pusilla</name>
    <dbReference type="NCBI Taxonomy" id="123648"/>
    <lineage>
        <taxon>Eukaryota</taxon>
        <taxon>Fungi</taxon>
        <taxon>Dikarya</taxon>
        <taxon>Ascomycota</taxon>
        <taxon>Pezizomycotina</taxon>
        <taxon>Sordariomycetes</taxon>
        <taxon>Hypocreomycetidae</taxon>
        <taxon>Hypocreales</taxon>
        <taxon>Clavicipitaceae</taxon>
        <taxon>Claviceps</taxon>
    </lineage>
</organism>
<dbReference type="GO" id="GO:0005096">
    <property type="term" value="F:GTPase activator activity"/>
    <property type="evidence" value="ECO:0007669"/>
    <property type="project" value="UniProtKB-KW"/>
</dbReference>
<feature type="compositionally biased region" description="Acidic residues" evidence="4">
    <location>
        <begin position="941"/>
        <end position="959"/>
    </location>
</feature>
<dbReference type="SUPFAM" id="SSF52047">
    <property type="entry name" value="RNI-like"/>
    <property type="match status" value="1"/>
</dbReference>
<feature type="region of interest" description="Disordered" evidence="4">
    <location>
        <begin position="977"/>
        <end position="1036"/>
    </location>
</feature>
<feature type="region of interest" description="Disordered" evidence="4">
    <location>
        <begin position="1"/>
        <end position="195"/>
    </location>
</feature>